<evidence type="ECO:0000313" key="2">
    <source>
        <dbReference type="EMBL" id="MBL7261588.1"/>
    </source>
</evidence>
<gene>
    <name evidence="2" type="ORF">JKJ07_45645</name>
</gene>
<dbReference type="EMBL" id="JAENHO010000020">
    <property type="protein sequence ID" value="MBL7261588.1"/>
    <property type="molecule type" value="Genomic_DNA"/>
</dbReference>
<feature type="domain" description="Polymerase nucleotidyl transferase" evidence="1">
    <location>
        <begin position="23"/>
        <end position="64"/>
    </location>
</feature>
<dbReference type="Proteomes" id="UP000598996">
    <property type="component" value="Unassembled WGS sequence"/>
</dbReference>
<organism evidence="2 3">
    <name type="scientific">Paractinoplanes lichenicola</name>
    <dbReference type="NCBI Taxonomy" id="2802976"/>
    <lineage>
        <taxon>Bacteria</taxon>
        <taxon>Bacillati</taxon>
        <taxon>Actinomycetota</taxon>
        <taxon>Actinomycetes</taxon>
        <taxon>Micromonosporales</taxon>
        <taxon>Micromonosporaceae</taxon>
        <taxon>Paractinoplanes</taxon>
    </lineage>
</organism>
<accession>A0ABS1W4V6</accession>
<dbReference type="CDD" id="cd05403">
    <property type="entry name" value="NT_KNTase_like"/>
    <property type="match status" value="1"/>
</dbReference>
<dbReference type="SUPFAM" id="SSF81301">
    <property type="entry name" value="Nucleotidyltransferase"/>
    <property type="match status" value="1"/>
</dbReference>
<dbReference type="InterPro" id="IPR002934">
    <property type="entry name" value="Polymerase_NTP_transf_dom"/>
</dbReference>
<evidence type="ECO:0000259" key="1">
    <source>
        <dbReference type="Pfam" id="PF01909"/>
    </source>
</evidence>
<keyword evidence="3" id="KW-1185">Reference proteome</keyword>
<protein>
    <submittedName>
        <fullName evidence="2">Nucleotidyltransferase domain-containing protein</fullName>
    </submittedName>
</protein>
<dbReference type="InterPro" id="IPR043519">
    <property type="entry name" value="NT_sf"/>
</dbReference>
<reference evidence="2 3" key="1">
    <citation type="submission" date="2021-01" db="EMBL/GenBank/DDBJ databases">
        <title>Actinoplanes sp. nov. LDG1-01 isolated from lichen.</title>
        <authorList>
            <person name="Saeng-In P."/>
            <person name="Phongsopitanun W."/>
            <person name="Kanchanasin P."/>
            <person name="Yuki M."/>
            <person name="Kudo T."/>
            <person name="Ohkuma M."/>
            <person name="Tanasupawat S."/>
        </authorList>
    </citation>
    <scope>NUCLEOTIDE SEQUENCE [LARGE SCALE GENOMIC DNA]</scope>
    <source>
        <strain evidence="2 3">LDG1-01</strain>
    </source>
</reference>
<proteinExistence type="predicted"/>
<name>A0ABS1W4V6_9ACTN</name>
<evidence type="ECO:0000313" key="3">
    <source>
        <dbReference type="Proteomes" id="UP000598996"/>
    </source>
</evidence>
<comment type="caution">
    <text evidence="2">The sequence shown here is derived from an EMBL/GenBank/DDBJ whole genome shotgun (WGS) entry which is preliminary data.</text>
</comment>
<dbReference type="Pfam" id="PF01909">
    <property type="entry name" value="NTP_transf_2"/>
    <property type="match status" value="1"/>
</dbReference>
<dbReference type="RefSeq" id="WP_202998346.1">
    <property type="nucleotide sequence ID" value="NZ_JAENHO010000020.1"/>
</dbReference>
<sequence length="289" mass="32815">MDRERAMAMVEGVLKHLIDGADEWPLSMVDEVYVFGSFARGALQPGDVDLLVEFHGDDPRWDELVIEGLSYGRDPHRVLRAAMVGRKRGVQFLFNARRRVDFDLTLLWQRGDDLATALTRLHAIAADPNAGRAERHAMLPQFEGLDHRMPRSVREYLIEGIEAGAITVERLTLQDRDIDHPLVDKHVHSRWSPASPLHRAGRAVFANLLERGLDPAQLHLHGRDVDNIVTPYFAGFSLRYLRSMARCLTEFEGKEWLEVVNPTRTKDLDALRILPGSPAALERLSRVRL</sequence>